<dbReference type="EC" id="2.1.1.228" evidence="2"/>
<sequence length="85" mass="8632">GFDRRFLRLPGGRGGDGARGGGRAGRRAGPRGVQDLRSSGLLAERQDRRCALRGRGGDGGPGRRGRAGLRGGLWRAPPGGTGGAA</sequence>
<name>A0A6J4QXA6_9ACTN</name>
<protein>
    <submittedName>
        <fullName evidence="2">tRNA (Guanine(37)-N(1))-methyltransferase</fullName>
        <ecNumber evidence="2">2.1.1.228</ecNumber>
    </submittedName>
</protein>
<accession>A0A6J4QXA6</accession>
<evidence type="ECO:0000256" key="1">
    <source>
        <dbReference type="SAM" id="MobiDB-lite"/>
    </source>
</evidence>
<keyword evidence="2" id="KW-0808">Transferase</keyword>
<feature type="non-terminal residue" evidence="2">
    <location>
        <position position="1"/>
    </location>
</feature>
<keyword evidence="2" id="KW-0489">Methyltransferase</keyword>
<proteinExistence type="predicted"/>
<dbReference type="AlphaFoldDB" id="A0A6J4QXA6"/>
<dbReference type="GO" id="GO:0032259">
    <property type="term" value="P:methylation"/>
    <property type="evidence" value="ECO:0007669"/>
    <property type="project" value="UniProtKB-KW"/>
</dbReference>
<feature type="non-terminal residue" evidence="2">
    <location>
        <position position="85"/>
    </location>
</feature>
<evidence type="ECO:0000313" key="2">
    <source>
        <dbReference type="EMBL" id="CAA9458044.1"/>
    </source>
</evidence>
<reference evidence="2" key="1">
    <citation type="submission" date="2020-02" db="EMBL/GenBank/DDBJ databases">
        <authorList>
            <person name="Meier V. D."/>
        </authorList>
    </citation>
    <scope>NUCLEOTIDE SEQUENCE</scope>
    <source>
        <strain evidence="2">AVDCRST_MAG25</strain>
    </source>
</reference>
<gene>
    <name evidence="2" type="ORF">AVDCRST_MAG25-406</name>
</gene>
<dbReference type="GO" id="GO:0052906">
    <property type="term" value="F:tRNA (guanine(37)-N1)-methyltransferase activity"/>
    <property type="evidence" value="ECO:0007669"/>
    <property type="project" value="UniProtKB-EC"/>
</dbReference>
<dbReference type="EMBL" id="CADCVI010000031">
    <property type="protein sequence ID" value="CAA9458044.1"/>
    <property type="molecule type" value="Genomic_DNA"/>
</dbReference>
<feature type="compositionally biased region" description="Gly residues" evidence="1">
    <location>
        <begin position="11"/>
        <end position="23"/>
    </location>
</feature>
<organism evidence="2">
    <name type="scientific">uncultured Rubrobacteraceae bacterium</name>
    <dbReference type="NCBI Taxonomy" id="349277"/>
    <lineage>
        <taxon>Bacteria</taxon>
        <taxon>Bacillati</taxon>
        <taxon>Actinomycetota</taxon>
        <taxon>Rubrobacteria</taxon>
        <taxon>Rubrobacterales</taxon>
        <taxon>Rubrobacteraceae</taxon>
        <taxon>environmental samples</taxon>
    </lineage>
</organism>
<feature type="region of interest" description="Disordered" evidence="1">
    <location>
        <begin position="1"/>
        <end position="85"/>
    </location>
</feature>